<dbReference type="InterPro" id="IPR027005">
    <property type="entry name" value="PMT-like"/>
</dbReference>
<evidence type="ECO:0000256" key="1">
    <source>
        <dbReference type="SAM" id="Phobius"/>
    </source>
</evidence>
<comment type="caution">
    <text evidence="3">The sequence shown here is derived from an EMBL/GenBank/DDBJ whole genome shotgun (WGS) entry which is preliminary data.</text>
</comment>
<dbReference type="Pfam" id="PF16192">
    <property type="entry name" value="PMT_4TMC"/>
    <property type="match status" value="1"/>
</dbReference>
<name>A0AAV2SGM8_MEGNR</name>
<organism evidence="3 4">
    <name type="scientific">Meganyctiphanes norvegica</name>
    <name type="common">Northern krill</name>
    <name type="synonym">Thysanopoda norvegica</name>
    <dbReference type="NCBI Taxonomy" id="48144"/>
    <lineage>
        <taxon>Eukaryota</taxon>
        <taxon>Metazoa</taxon>
        <taxon>Ecdysozoa</taxon>
        <taxon>Arthropoda</taxon>
        <taxon>Crustacea</taxon>
        <taxon>Multicrustacea</taxon>
        <taxon>Malacostraca</taxon>
        <taxon>Eumalacostraca</taxon>
        <taxon>Eucarida</taxon>
        <taxon>Euphausiacea</taxon>
        <taxon>Euphausiidae</taxon>
        <taxon>Meganyctiphanes</taxon>
    </lineage>
</organism>
<dbReference type="EMBL" id="CAXKWB010063764">
    <property type="protein sequence ID" value="CAL4187005.1"/>
    <property type="molecule type" value="Genomic_DNA"/>
</dbReference>
<dbReference type="AlphaFoldDB" id="A0AAV2SGM8"/>
<protein>
    <recommendedName>
        <fullName evidence="2">Protein O-mannosyl-transferase C-terminal four TM domain-containing protein</fullName>
    </recommendedName>
</protein>
<feature type="transmembrane region" description="Helical" evidence="1">
    <location>
        <begin position="109"/>
        <end position="128"/>
    </location>
</feature>
<dbReference type="PANTHER" id="PTHR10050">
    <property type="entry name" value="DOLICHYL-PHOSPHATE-MANNOSE--PROTEIN MANNOSYLTRANSFERASE"/>
    <property type="match status" value="1"/>
</dbReference>
<feature type="non-terminal residue" evidence="3">
    <location>
        <position position="1"/>
    </location>
</feature>
<keyword evidence="1" id="KW-0812">Transmembrane</keyword>
<dbReference type="Proteomes" id="UP001497623">
    <property type="component" value="Unassembled WGS sequence"/>
</dbReference>
<dbReference type="GO" id="GO:0005783">
    <property type="term" value="C:endoplasmic reticulum"/>
    <property type="evidence" value="ECO:0007669"/>
    <property type="project" value="TreeGrafter"/>
</dbReference>
<accession>A0AAV2SGM8</accession>
<gene>
    <name evidence="3" type="ORF">MNOR_LOCUS36120</name>
</gene>
<dbReference type="PANTHER" id="PTHR10050:SF46">
    <property type="entry name" value="PROTEIN O-MANNOSYL-TRANSFERASE 2"/>
    <property type="match status" value="1"/>
</dbReference>
<keyword evidence="1" id="KW-0472">Membrane</keyword>
<reference evidence="3 4" key="1">
    <citation type="submission" date="2024-05" db="EMBL/GenBank/DDBJ databases">
        <authorList>
            <person name="Wallberg A."/>
        </authorList>
    </citation>
    <scope>NUCLEOTIDE SEQUENCE [LARGE SCALE GENOMIC DNA]</scope>
</reference>
<sequence>TNHPVNIPTPGFLERFIETHQVMLFVNARLTPWIPEGHRPWHWPLCLKSQLWFDNLHFRIVLLGNPVIFWINLLVLVTIPVLLIHHHFCEARGYYNLLKNKDVKDKMVFACRWLLIAYLLHYIPFFSMNRI</sequence>
<feature type="transmembrane region" description="Helical" evidence="1">
    <location>
        <begin position="67"/>
        <end position="88"/>
    </location>
</feature>
<feature type="domain" description="Protein O-mannosyl-transferase C-terminal four TM" evidence="2">
    <location>
        <begin position="12"/>
        <end position="130"/>
    </location>
</feature>
<dbReference type="InterPro" id="IPR032421">
    <property type="entry name" value="PMT_4TMC"/>
</dbReference>
<proteinExistence type="predicted"/>
<evidence type="ECO:0000313" key="4">
    <source>
        <dbReference type="Proteomes" id="UP001497623"/>
    </source>
</evidence>
<keyword evidence="1" id="KW-1133">Transmembrane helix</keyword>
<evidence type="ECO:0000259" key="2">
    <source>
        <dbReference type="Pfam" id="PF16192"/>
    </source>
</evidence>
<dbReference type="GO" id="GO:0004169">
    <property type="term" value="F:dolichyl-phosphate-mannose-protein mannosyltransferase activity"/>
    <property type="evidence" value="ECO:0007669"/>
    <property type="project" value="TreeGrafter"/>
</dbReference>
<evidence type="ECO:0000313" key="3">
    <source>
        <dbReference type="EMBL" id="CAL4187005.1"/>
    </source>
</evidence>
<keyword evidence="4" id="KW-1185">Reference proteome</keyword>
<feature type="non-terminal residue" evidence="3">
    <location>
        <position position="131"/>
    </location>
</feature>